<keyword evidence="2" id="KW-0503">Monooxygenase</keyword>
<dbReference type="AlphaFoldDB" id="A0A1C6RDA3"/>
<accession>A0A1C6RDA3</accession>
<dbReference type="Pfam" id="PF00067">
    <property type="entry name" value="p450"/>
    <property type="match status" value="1"/>
</dbReference>
<dbReference type="STRING" id="47866.GA0074694_1069"/>
<reference evidence="4" key="1">
    <citation type="submission" date="2016-06" db="EMBL/GenBank/DDBJ databases">
        <authorList>
            <person name="Varghese N."/>
        </authorList>
    </citation>
    <scope>NUCLEOTIDE SEQUENCE [LARGE SCALE GENOMIC DNA]</scope>
    <source>
        <strain evidence="4">DSM 46123</strain>
    </source>
</reference>
<dbReference type="Gene3D" id="1.10.630.10">
    <property type="entry name" value="Cytochrome P450"/>
    <property type="match status" value="1"/>
</dbReference>
<dbReference type="GO" id="GO:0005506">
    <property type="term" value="F:iron ion binding"/>
    <property type="evidence" value="ECO:0007669"/>
    <property type="project" value="InterPro"/>
</dbReference>
<dbReference type="InterPro" id="IPR017972">
    <property type="entry name" value="Cyt_P450_CS"/>
</dbReference>
<evidence type="ECO:0000256" key="1">
    <source>
        <dbReference type="ARBA" id="ARBA00010617"/>
    </source>
</evidence>
<dbReference type="GO" id="GO:0020037">
    <property type="term" value="F:heme binding"/>
    <property type="evidence" value="ECO:0007669"/>
    <property type="project" value="InterPro"/>
</dbReference>
<dbReference type="Proteomes" id="UP000198906">
    <property type="component" value="Unassembled WGS sequence"/>
</dbReference>
<dbReference type="SUPFAM" id="SSF48264">
    <property type="entry name" value="Cytochrome P450"/>
    <property type="match status" value="1"/>
</dbReference>
<dbReference type="GO" id="GO:0016705">
    <property type="term" value="F:oxidoreductase activity, acting on paired donors, with incorporation or reduction of molecular oxygen"/>
    <property type="evidence" value="ECO:0007669"/>
    <property type="project" value="InterPro"/>
</dbReference>
<name>A0A1C6RDA3_9ACTN</name>
<keyword evidence="2" id="KW-0479">Metal-binding</keyword>
<sequence>MTVADPEAGIRLRHPFHVDADGVNRPPGPDKHPNYGRFAATGSGGGRVVRQVCGESVPALLICRYADVREVLRRQDVFSRSAARAADPVDVTGTMLGMDGVEHARVRGTVKDLFTRPAVAGLRGRIEAEAAAQLATLRGRDGRADLLRDFAIPFTLHVVCDLLGLPQQGRAQFRRWGDMFLADSDLTRDEAARAAEEMGGYLWGQIERRRGCPAGDLLTRIAETAADQPVDVQIKLPVSLVVGGWETAASSIATFLYVLRTRPYQGYASGWEYLFDHPGKLDSAITELERLHSTTNADDMPRRALADVELPSGARLTAGDVVIPSHDAANRDPRVFPDPERMDFDRDPNPHLSFGYGPHFCVGAHLGALEVRTAIGLLLRELPNLRLAVPADEVRWKAGHAILGPEELPIEW</sequence>
<dbReference type="InterPro" id="IPR002397">
    <property type="entry name" value="Cyt_P450_B"/>
</dbReference>
<dbReference type="InterPro" id="IPR036396">
    <property type="entry name" value="Cyt_P450_sf"/>
</dbReference>
<gene>
    <name evidence="3" type="ORF">GA0074694_1069</name>
</gene>
<dbReference type="PRINTS" id="PR00359">
    <property type="entry name" value="BP450"/>
</dbReference>
<dbReference type="RefSeq" id="WP_091453276.1">
    <property type="nucleotide sequence ID" value="NZ_FMHU01000001.1"/>
</dbReference>
<dbReference type="PROSITE" id="PS00086">
    <property type="entry name" value="CYTOCHROME_P450"/>
    <property type="match status" value="1"/>
</dbReference>
<dbReference type="InterPro" id="IPR001128">
    <property type="entry name" value="Cyt_P450"/>
</dbReference>
<dbReference type="PRINTS" id="PR00385">
    <property type="entry name" value="P450"/>
</dbReference>
<keyword evidence="2" id="KW-0349">Heme</keyword>
<organism evidence="3 4">
    <name type="scientific">Micromonospora inyonensis</name>
    <dbReference type="NCBI Taxonomy" id="47866"/>
    <lineage>
        <taxon>Bacteria</taxon>
        <taxon>Bacillati</taxon>
        <taxon>Actinomycetota</taxon>
        <taxon>Actinomycetes</taxon>
        <taxon>Micromonosporales</taxon>
        <taxon>Micromonosporaceae</taxon>
        <taxon>Micromonospora</taxon>
    </lineage>
</organism>
<comment type="similarity">
    <text evidence="1 2">Belongs to the cytochrome P450 family.</text>
</comment>
<keyword evidence="2" id="KW-0408">Iron</keyword>
<dbReference type="PANTHER" id="PTHR46696">
    <property type="entry name" value="P450, PUTATIVE (EUROFUNG)-RELATED"/>
    <property type="match status" value="1"/>
</dbReference>
<dbReference type="GO" id="GO:0004497">
    <property type="term" value="F:monooxygenase activity"/>
    <property type="evidence" value="ECO:0007669"/>
    <property type="project" value="UniProtKB-KW"/>
</dbReference>
<evidence type="ECO:0000313" key="4">
    <source>
        <dbReference type="Proteomes" id="UP000198906"/>
    </source>
</evidence>
<dbReference type="EMBL" id="FMHU01000001">
    <property type="protein sequence ID" value="SCL15134.1"/>
    <property type="molecule type" value="Genomic_DNA"/>
</dbReference>
<proteinExistence type="inferred from homology"/>
<protein>
    <submittedName>
        <fullName evidence="3">Cytochrome P450</fullName>
    </submittedName>
</protein>
<keyword evidence="2" id="KW-0560">Oxidoreductase</keyword>
<keyword evidence="4" id="KW-1185">Reference proteome</keyword>
<evidence type="ECO:0000313" key="3">
    <source>
        <dbReference type="EMBL" id="SCL15134.1"/>
    </source>
</evidence>
<dbReference type="PANTHER" id="PTHR46696:SF1">
    <property type="entry name" value="CYTOCHROME P450 YJIB-RELATED"/>
    <property type="match status" value="1"/>
</dbReference>
<evidence type="ECO:0000256" key="2">
    <source>
        <dbReference type="RuleBase" id="RU000461"/>
    </source>
</evidence>